<dbReference type="AlphaFoldDB" id="A0AAD6H0E9"/>
<dbReference type="RefSeq" id="XP_056751586.1">
    <property type="nucleotide sequence ID" value="XM_056899510.1"/>
</dbReference>
<sequence>MARLLKIKKRNIVLVKPRDWEVQNITYVPIAYSRGHGGSGFRHLDHRRKLGEGLIVTASANLSGMNMFLQQFQAVVLLGCPSQGARRSFMALLLSLAFSFPMWLPRLAGLLSASLAGQSLRDGRLQIHCRFNLWHLAHTLVFSSFVQRGFWLWHWLQAARRKNVFTMTPKWSDGAERAL</sequence>
<accession>A0AAD6H0E9</accession>
<keyword evidence="1" id="KW-0812">Transmembrane</keyword>
<proteinExistence type="predicted"/>
<dbReference type="Proteomes" id="UP001213799">
    <property type="component" value="Unassembled WGS sequence"/>
</dbReference>
<keyword evidence="3" id="KW-1185">Reference proteome</keyword>
<evidence type="ECO:0000256" key="1">
    <source>
        <dbReference type="SAM" id="Phobius"/>
    </source>
</evidence>
<keyword evidence="1" id="KW-1133">Transmembrane helix</keyword>
<protein>
    <submittedName>
        <fullName evidence="2">Uncharacterized protein</fullName>
    </submittedName>
</protein>
<organism evidence="2 3">
    <name type="scientific">Penicillium hordei</name>
    <dbReference type="NCBI Taxonomy" id="40994"/>
    <lineage>
        <taxon>Eukaryota</taxon>
        <taxon>Fungi</taxon>
        <taxon>Dikarya</taxon>
        <taxon>Ascomycota</taxon>
        <taxon>Pezizomycotina</taxon>
        <taxon>Eurotiomycetes</taxon>
        <taxon>Eurotiomycetidae</taxon>
        <taxon>Eurotiales</taxon>
        <taxon>Aspergillaceae</taxon>
        <taxon>Penicillium</taxon>
    </lineage>
</organism>
<dbReference type="GeneID" id="81589752"/>
<feature type="transmembrane region" description="Helical" evidence="1">
    <location>
        <begin position="91"/>
        <end position="113"/>
    </location>
</feature>
<reference evidence="2" key="2">
    <citation type="submission" date="2023-01" db="EMBL/GenBank/DDBJ databases">
        <authorList>
            <person name="Petersen C."/>
        </authorList>
    </citation>
    <scope>NUCLEOTIDE SEQUENCE</scope>
    <source>
        <strain evidence="2">IBT 12815</strain>
    </source>
</reference>
<evidence type="ECO:0000313" key="2">
    <source>
        <dbReference type="EMBL" id="KAJ5598371.1"/>
    </source>
</evidence>
<reference evidence="2" key="1">
    <citation type="journal article" date="2023" name="IMA Fungus">
        <title>Comparative genomic study of the Penicillium genus elucidates a diverse pangenome and 15 lateral gene transfer events.</title>
        <authorList>
            <person name="Petersen C."/>
            <person name="Sorensen T."/>
            <person name="Nielsen M.R."/>
            <person name="Sondergaard T.E."/>
            <person name="Sorensen J.L."/>
            <person name="Fitzpatrick D.A."/>
            <person name="Frisvad J.C."/>
            <person name="Nielsen K.L."/>
        </authorList>
    </citation>
    <scope>NUCLEOTIDE SEQUENCE</scope>
    <source>
        <strain evidence="2">IBT 12815</strain>
    </source>
</reference>
<keyword evidence="1" id="KW-0472">Membrane</keyword>
<gene>
    <name evidence="2" type="ORF">N7537_008455</name>
</gene>
<evidence type="ECO:0000313" key="3">
    <source>
        <dbReference type="Proteomes" id="UP001213799"/>
    </source>
</evidence>
<name>A0AAD6H0E9_9EURO</name>
<comment type="caution">
    <text evidence="2">The sequence shown here is derived from an EMBL/GenBank/DDBJ whole genome shotgun (WGS) entry which is preliminary data.</text>
</comment>
<dbReference type="EMBL" id="JAQJAE010000004">
    <property type="protein sequence ID" value="KAJ5598371.1"/>
    <property type="molecule type" value="Genomic_DNA"/>
</dbReference>
<feature type="transmembrane region" description="Helical" evidence="1">
    <location>
        <begin position="133"/>
        <end position="153"/>
    </location>
</feature>